<dbReference type="GO" id="GO:0030497">
    <property type="term" value="P:fatty acid elongation"/>
    <property type="evidence" value="ECO:0007669"/>
    <property type="project" value="TreeGrafter"/>
</dbReference>
<dbReference type="Gene3D" id="3.40.50.720">
    <property type="entry name" value="NAD(P)-binding Rossmann-like Domain"/>
    <property type="match status" value="1"/>
</dbReference>
<dbReference type="InterPro" id="IPR002347">
    <property type="entry name" value="SDR_fam"/>
</dbReference>
<dbReference type="GeneID" id="31892332"/>
<dbReference type="AlphaFoldDB" id="A0A090FE21"/>
<gene>
    <name evidence="2" type="ORF">MPLDJ20_40193</name>
</gene>
<accession>A0A090FE21</accession>
<proteinExistence type="inferred from homology"/>
<evidence type="ECO:0000313" key="2">
    <source>
        <dbReference type="EMBL" id="CDX42135.1"/>
    </source>
</evidence>
<dbReference type="Pfam" id="PF00106">
    <property type="entry name" value="adh_short"/>
    <property type="match status" value="1"/>
</dbReference>
<organism evidence="2 3">
    <name type="scientific">Mesorhizobium plurifarium</name>
    <dbReference type="NCBI Taxonomy" id="69974"/>
    <lineage>
        <taxon>Bacteria</taxon>
        <taxon>Pseudomonadati</taxon>
        <taxon>Pseudomonadota</taxon>
        <taxon>Alphaproteobacteria</taxon>
        <taxon>Hyphomicrobiales</taxon>
        <taxon>Phyllobacteriaceae</taxon>
        <taxon>Mesorhizobium</taxon>
    </lineage>
</organism>
<dbReference type="PANTHER" id="PTHR42760">
    <property type="entry name" value="SHORT-CHAIN DEHYDROGENASES/REDUCTASES FAMILY MEMBER"/>
    <property type="match status" value="1"/>
</dbReference>
<reference evidence="2 3" key="1">
    <citation type="submission" date="2014-08" db="EMBL/GenBank/DDBJ databases">
        <authorList>
            <person name="Moulin Lionel"/>
        </authorList>
    </citation>
    <scope>NUCLEOTIDE SEQUENCE [LARGE SCALE GENOMIC DNA]</scope>
</reference>
<comment type="similarity">
    <text evidence="1">Belongs to the short-chain dehydrogenases/reductases (SDR) family.</text>
</comment>
<dbReference type="InterPro" id="IPR020904">
    <property type="entry name" value="Sc_DH/Rdtase_CS"/>
</dbReference>
<dbReference type="GO" id="GO:0016616">
    <property type="term" value="F:oxidoreductase activity, acting on the CH-OH group of donors, NAD or NADP as acceptor"/>
    <property type="evidence" value="ECO:0007669"/>
    <property type="project" value="TreeGrafter"/>
</dbReference>
<dbReference type="PRINTS" id="PR00081">
    <property type="entry name" value="GDHRDH"/>
</dbReference>
<sequence length="235" mass="24360">MTETLEGRHVVVTGGTGALGGAVVGRLLEQGAICHVPNAHAAAPPHFPYAAHASVHLAHNVDLSDSAKVEAFYHQVPGLWASIHLAGGFAMAPVEKIESASFAEMMDTNARTAFLCSRAAVRSMLASNTAGRIVNVTARAALEPRKGSGMVAYTASKAAVAAMTVAMAEELKHKGILVNAVAPSTLDTQANRDSMPDADFSKWVSLEAAAEAIAYLASPANQAMSGTLVPLYGRV</sequence>
<evidence type="ECO:0000313" key="3">
    <source>
        <dbReference type="Proteomes" id="UP000046373"/>
    </source>
</evidence>
<dbReference type="EMBL" id="CCNB01000034">
    <property type="protein sequence ID" value="CDX42135.1"/>
    <property type="molecule type" value="Genomic_DNA"/>
</dbReference>
<dbReference type="PANTHER" id="PTHR42760:SF40">
    <property type="entry name" value="3-OXOACYL-[ACYL-CARRIER-PROTEIN] REDUCTASE, CHLOROPLASTIC"/>
    <property type="match status" value="1"/>
</dbReference>
<name>A0A090FE21_MESPL</name>
<dbReference type="Proteomes" id="UP000046373">
    <property type="component" value="Unassembled WGS sequence"/>
</dbReference>
<dbReference type="PROSITE" id="PS00061">
    <property type="entry name" value="ADH_SHORT"/>
    <property type="match status" value="1"/>
</dbReference>
<evidence type="ECO:0000256" key="1">
    <source>
        <dbReference type="ARBA" id="ARBA00006484"/>
    </source>
</evidence>
<dbReference type="InterPro" id="IPR036291">
    <property type="entry name" value="NAD(P)-bd_dom_sf"/>
</dbReference>
<protein>
    <submittedName>
        <fullName evidence="2">Short-chain dehydrogenase/reductase SDR</fullName>
    </submittedName>
</protein>
<dbReference type="SUPFAM" id="SSF51735">
    <property type="entry name" value="NAD(P)-binding Rossmann-fold domains"/>
    <property type="match status" value="1"/>
</dbReference>